<feature type="transmembrane region" description="Helical" evidence="1">
    <location>
        <begin position="12"/>
        <end position="29"/>
    </location>
</feature>
<accession>A0A348WCS7</accession>
<feature type="non-terminal residue" evidence="3">
    <location>
        <position position="409"/>
    </location>
</feature>
<dbReference type="Pfam" id="PF12860">
    <property type="entry name" value="PAS_7"/>
    <property type="match status" value="3"/>
</dbReference>
<dbReference type="Proteomes" id="UP000264719">
    <property type="component" value="Unassembled WGS sequence"/>
</dbReference>
<proteinExistence type="predicted"/>
<gene>
    <name evidence="3" type="ORF">DCS45_10765</name>
</gene>
<feature type="non-terminal residue" evidence="3">
    <location>
        <position position="1"/>
    </location>
</feature>
<dbReference type="Gene3D" id="3.30.450.20">
    <property type="entry name" value="PAS domain"/>
    <property type="match status" value="3"/>
</dbReference>
<dbReference type="AlphaFoldDB" id="A0A348WCS7"/>
<sequence length="409" mass="46893">WGSKYEPHWETYVSLFIMAAMIWGAALGLRQQNLERRRAQVQLKLAVDSLSDGFILLDEDYRMVLFNQPYLDLHDKIADAIKPGVYFKDILALGIERGQFPDAVGREEEWLAEQLKPPGEDGNDFEVAFSGGRWVRIYEKGTPNGGLVGLRSDITRQVETRYRAEVAEQLAQKSKDLLMTAIETLPDAFVLYDAEDRLVVCNRKYKEFYKKSAEAMVPGARFVDILRFGLRHGQYPEALGREEEWLADRMASHRAADDIIEQQLDDGRCLRILERPTPDGGRVSLRMDVTELVQSRARAEQAERRLRDAINAMPAGFWLTDGDRRLTMFNDYYLSLYEKSAPAIKIGVSEEEVVAYGLERGEYPEAVGREEEWLAAHHKRMDGGEYQWEYPLQNGRWVRSYSHPTSDGG</sequence>
<evidence type="ECO:0000259" key="2">
    <source>
        <dbReference type="SMART" id="SM00091"/>
    </source>
</evidence>
<feature type="domain" description="PAS" evidence="2">
    <location>
        <begin position="176"/>
        <end position="244"/>
    </location>
</feature>
<feature type="domain" description="PAS" evidence="2">
    <location>
        <begin position="41"/>
        <end position="109"/>
    </location>
</feature>
<reference evidence="3 4" key="1">
    <citation type="journal article" date="2018" name="Nat. Biotechnol.">
        <title>A standardized bacterial taxonomy based on genome phylogeny substantially revises the tree of life.</title>
        <authorList>
            <person name="Parks D.H."/>
            <person name="Chuvochina M."/>
            <person name="Waite D.W."/>
            <person name="Rinke C."/>
            <person name="Skarshewski A."/>
            <person name="Chaumeil P.A."/>
            <person name="Hugenholtz P."/>
        </authorList>
    </citation>
    <scope>NUCLEOTIDE SEQUENCE [LARGE SCALE GENOMIC DNA]</scope>
    <source>
        <strain evidence="3">UBA9169</strain>
    </source>
</reference>
<dbReference type="SUPFAM" id="SSF55785">
    <property type="entry name" value="PYP-like sensor domain (PAS domain)"/>
    <property type="match status" value="3"/>
</dbReference>
<keyword evidence="1" id="KW-0812">Transmembrane</keyword>
<organism evidence="3 4">
    <name type="scientific">Roseovarius nubinhibens</name>
    <dbReference type="NCBI Taxonomy" id="314263"/>
    <lineage>
        <taxon>Bacteria</taxon>
        <taxon>Pseudomonadati</taxon>
        <taxon>Pseudomonadota</taxon>
        <taxon>Alphaproteobacteria</taxon>
        <taxon>Rhodobacterales</taxon>
        <taxon>Roseobacteraceae</taxon>
        <taxon>Roseovarius</taxon>
    </lineage>
</organism>
<evidence type="ECO:0000313" key="3">
    <source>
        <dbReference type="EMBL" id="HAR52339.1"/>
    </source>
</evidence>
<keyword evidence="1" id="KW-1133">Transmembrane helix</keyword>
<comment type="caution">
    <text evidence="3">The sequence shown here is derived from an EMBL/GenBank/DDBJ whole genome shotgun (WGS) entry which is preliminary data.</text>
</comment>
<dbReference type="InterPro" id="IPR000014">
    <property type="entry name" value="PAS"/>
</dbReference>
<evidence type="ECO:0000313" key="4">
    <source>
        <dbReference type="Proteomes" id="UP000264719"/>
    </source>
</evidence>
<evidence type="ECO:0000256" key="1">
    <source>
        <dbReference type="SAM" id="Phobius"/>
    </source>
</evidence>
<dbReference type="InterPro" id="IPR035965">
    <property type="entry name" value="PAS-like_dom_sf"/>
</dbReference>
<keyword evidence="1" id="KW-0472">Membrane</keyword>
<feature type="domain" description="PAS" evidence="2">
    <location>
        <begin position="304"/>
        <end position="372"/>
    </location>
</feature>
<name>A0A348WCS7_9RHOB</name>
<dbReference type="SMART" id="SM00091">
    <property type="entry name" value="PAS"/>
    <property type="match status" value="3"/>
</dbReference>
<dbReference type="EMBL" id="DMVW01000101">
    <property type="protein sequence ID" value="HAR52339.1"/>
    <property type="molecule type" value="Genomic_DNA"/>
</dbReference>
<protein>
    <recommendedName>
        <fullName evidence="2">PAS domain-containing protein</fullName>
    </recommendedName>
</protein>